<dbReference type="PANTHER" id="PTHR43365">
    <property type="entry name" value="BLR7806 PROTEIN"/>
    <property type="match status" value="1"/>
</dbReference>
<evidence type="ECO:0000256" key="3">
    <source>
        <dbReference type="ARBA" id="ARBA00023315"/>
    </source>
</evidence>
<gene>
    <name evidence="8" type="ORF">B8W66_18430</name>
</gene>
<sequence length="392" mass="40399">MPDVVIVDAVRTPFGKRNGVLAGMHSVELLGLVQRKLLERAGLAPADVDQVVTGCVGQVGMQAFNIGRGAWLTAGLPIQVPATTIDTQCGSSQQAVNLAHALVSSGAAKAVVACGVEVMSTVKMGSTVPRDGSLGKPVTRNYWKHHEYTSQFEAAERMAEKWGISRSDADAFGKLSQDRAGAAQANGAFDTQLVEVTAPTLGEDNVPTGETHLVTRDEGVRETSLEKLAMLTPSGRENGVHTAGSSSQISDGASAVLLMSAEAAAAVGLTPMAKVVGTALIGSDPVLMLTGPIDATRRLLGTHGLKMSDIDVVEINEAFASVVLAWERELSADMARVNPNGGAIAMGHPLGATGAALVAKSVHELVRGGGEHALVTMCCGGGLGTGTLLQRI</sequence>
<dbReference type="InterPro" id="IPR016039">
    <property type="entry name" value="Thiolase-like"/>
</dbReference>
<dbReference type="OrthoDB" id="9764638at2"/>
<dbReference type="InterPro" id="IPR002155">
    <property type="entry name" value="Thiolase"/>
</dbReference>
<dbReference type="PIRSF" id="PIRSF000429">
    <property type="entry name" value="Ac-CoA_Ac_transf"/>
    <property type="match status" value="1"/>
</dbReference>
<keyword evidence="2 5" id="KW-0808">Transferase</keyword>
<dbReference type="InterPro" id="IPR020613">
    <property type="entry name" value="Thiolase_CS"/>
</dbReference>
<dbReference type="InterPro" id="IPR020610">
    <property type="entry name" value="Thiolase_AS"/>
</dbReference>
<feature type="domain" description="Thiolase N-terminal" evidence="6">
    <location>
        <begin position="4"/>
        <end position="261"/>
    </location>
</feature>
<dbReference type="InterPro" id="IPR020617">
    <property type="entry name" value="Thiolase_C"/>
</dbReference>
<reference evidence="8 9" key="1">
    <citation type="submission" date="2017-04" db="EMBL/GenBank/DDBJ databases">
        <title>The new phylogeny of genus Mycobacterium.</title>
        <authorList>
            <person name="Tortoli E."/>
            <person name="Trovato A."/>
            <person name="Cirillo D.M."/>
        </authorList>
    </citation>
    <scope>NUCLEOTIDE SEQUENCE [LARGE SCALE GENOMIC DNA]</scope>
    <source>
        <strain evidence="8 9">TBL 1200985</strain>
    </source>
</reference>
<evidence type="ECO:0000256" key="1">
    <source>
        <dbReference type="ARBA" id="ARBA00010982"/>
    </source>
</evidence>
<evidence type="ECO:0000256" key="2">
    <source>
        <dbReference type="ARBA" id="ARBA00022679"/>
    </source>
</evidence>
<evidence type="ECO:0000259" key="6">
    <source>
        <dbReference type="Pfam" id="PF00108"/>
    </source>
</evidence>
<keyword evidence="9" id="KW-1185">Reference proteome</keyword>
<evidence type="ECO:0000256" key="5">
    <source>
        <dbReference type="RuleBase" id="RU003557"/>
    </source>
</evidence>
<feature type="active site" description="Proton acceptor" evidence="4">
    <location>
        <position position="348"/>
    </location>
</feature>
<dbReference type="InterPro" id="IPR020616">
    <property type="entry name" value="Thiolase_N"/>
</dbReference>
<dbReference type="GO" id="GO:0016747">
    <property type="term" value="F:acyltransferase activity, transferring groups other than amino-acyl groups"/>
    <property type="evidence" value="ECO:0007669"/>
    <property type="project" value="InterPro"/>
</dbReference>
<dbReference type="RefSeq" id="WP_085326716.1">
    <property type="nucleotide sequence ID" value="NZ_NCXP01000029.1"/>
</dbReference>
<comment type="similarity">
    <text evidence="1 5">Belongs to the thiolase-like superfamily. Thiolase family.</text>
</comment>
<dbReference type="PROSITE" id="PS00737">
    <property type="entry name" value="THIOLASE_2"/>
    <property type="match status" value="1"/>
</dbReference>
<dbReference type="EMBL" id="NCXP01000029">
    <property type="protein sequence ID" value="OSC38979.1"/>
    <property type="molecule type" value="Genomic_DNA"/>
</dbReference>
<feature type="active site" description="Proton acceptor" evidence="4">
    <location>
        <position position="378"/>
    </location>
</feature>
<dbReference type="CDD" id="cd00751">
    <property type="entry name" value="thiolase"/>
    <property type="match status" value="1"/>
</dbReference>
<dbReference type="Pfam" id="PF02803">
    <property type="entry name" value="Thiolase_C"/>
    <property type="match status" value="1"/>
</dbReference>
<dbReference type="Gene3D" id="3.40.47.10">
    <property type="match status" value="2"/>
</dbReference>
<dbReference type="STRING" id="1430326.B8W66_18430"/>
<dbReference type="PROSITE" id="PS00099">
    <property type="entry name" value="THIOLASE_3"/>
    <property type="match status" value="1"/>
</dbReference>
<comment type="caution">
    <text evidence="8">The sequence shown here is derived from an EMBL/GenBank/DDBJ whole genome shotgun (WGS) entry which is preliminary data.</text>
</comment>
<name>A0A1X2LRA1_9MYCO</name>
<feature type="domain" description="Thiolase C-terminal" evidence="7">
    <location>
        <begin position="269"/>
        <end position="390"/>
    </location>
</feature>
<dbReference type="Proteomes" id="UP000193247">
    <property type="component" value="Unassembled WGS sequence"/>
</dbReference>
<evidence type="ECO:0000313" key="8">
    <source>
        <dbReference type="EMBL" id="OSC38979.1"/>
    </source>
</evidence>
<evidence type="ECO:0000313" key="9">
    <source>
        <dbReference type="Proteomes" id="UP000193247"/>
    </source>
</evidence>
<proteinExistence type="inferred from homology"/>
<feature type="active site" description="Acyl-thioester intermediate" evidence="4">
    <location>
        <position position="89"/>
    </location>
</feature>
<protein>
    <submittedName>
        <fullName evidence="8">Acetyl-CoA acetyltransferase</fullName>
    </submittedName>
</protein>
<dbReference type="SUPFAM" id="SSF53901">
    <property type="entry name" value="Thiolase-like"/>
    <property type="match status" value="1"/>
</dbReference>
<keyword evidence="3 5" id="KW-0012">Acyltransferase</keyword>
<dbReference type="AlphaFoldDB" id="A0A1X2LRA1"/>
<dbReference type="Pfam" id="PF00108">
    <property type="entry name" value="Thiolase_N"/>
    <property type="match status" value="1"/>
</dbReference>
<organism evidence="8 9">
    <name type="scientific">Mycobacterium decipiens</name>
    <dbReference type="NCBI Taxonomy" id="1430326"/>
    <lineage>
        <taxon>Bacteria</taxon>
        <taxon>Bacillati</taxon>
        <taxon>Actinomycetota</taxon>
        <taxon>Actinomycetes</taxon>
        <taxon>Mycobacteriales</taxon>
        <taxon>Mycobacteriaceae</taxon>
        <taxon>Mycobacterium</taxon>
    </lineage>
</organism>
<evidence type="ECO:0000256" key="4">
    <source>
        <dbReference type="PIRSR" id="PIRSR000429-1"/>
    </source>
</evidence>
<evidence type="ECO:0000259" key="7">
    <source>
        <dbReference type="Pfam" id="PF02803"/>
    </source>
</evidence>
<dbReference type="PANTHER" id="PTHR43365:SF1">
    <property type="entry name" value="ACETYL-COA C-ACYLTRANSFERASE"/>
    <property type="match status" value="1"/>
</dbReference>
<accession>A0A1X2LRA1</accession>
<dbReference type="NCBIfam" id="TIGR01930">
    <property type="entry name" value="AcCoA-C-Actrans"/>
    <property type="match status" value="1"/>
</dbReference>